<protein>
    <submittedName>
        <fullName evidence="2">Uncharacterized protein</fullName>
    </submittedName>
</protein>
<proteinExistence type="predicted"/>
<accession>A0ABX1KYN0</accession>
<evidence type="ECO:0000313" key="2">
    <source>
        <dbReference type="EMBL" id="NLR18739.1"/>
    </source>
</evidence>
<dbReference type="RefSeq" id="WP_168925346.1">
    <property type="nucleotide sequence ID" value="NZ_JAAXLJ010000011.1"/>
</dbReference>
<dbReference type="EMBL" id="JAAXLJ010000011">
    <property type="protein sequence ID" value="NLR18739.1"/>
    <property type="molecule type" value="Genomic_DNA"/>
</dbReference>
<keyword evidence="3" id="KW-1185">Reference proteome</keyword>
<dbReference type="Proteomes" id="UP000763447">
    <property type="component" value="Unassembled WGS sequence"/>
</dbReference>
<name>A0ABX1KYN0_9LACO</name>
<comment type="caution">
    <text evidence="2">The sequence shown here is derived from an EMBL/GenBank/DDBJ whole genome shotgun (WGS) entry which is preliminary data.</text>
</comment>
<reference evidence="2 3" key="1">
    <citation type="submission" date="2020-04" db="EMBL/GenBank/DDBJ databases">
        <title>A novel species of genus Lactobacillus that was isolated from fermented food Zha-chili.</title>
        <authorList>
            <person name="Zhang Z."/>
        </authorList>
    </citation>
    <scope>NUCLEOTIDE SEQUENCE [LARGE SCALE GENOMIC DNA]</scope>
    <source>
        <strain evidence="3">HBUAS51383</strain>
    </source>
</reference>
<gene>
    <name evidence="2" type="ORF">HC026_07340</name>
</gene>
<organism evidence="2 3">
    <name type="scientific">Secundilactobacillus angelensis</name>
    <dbReference type="NCBI Taxonomy" id="2722706"/>
    <lineage>
        <taxon>Bacteria</taxon>
        <taxon>Bacillati</taxon>
        <taxon>Bacillota</taxon>
        <taxon>Bacilli</taxon>
        <taxon>Lactobacillales</taxon>
        <taxon>Lactobacillaceae</taxon>
        <taxon>Secundilactobacillus</taxon>
    </lineage>
</organism>
<sequence>MAKWFERKQSNRYALGGTNSDHELDYGEFFTAYIRSKQNDMSRQRHQAQKVSNQLKKERQRNS</sequence>
<feature type="region of interest" description="Disordered" evidence="1">
    <location>
        <begin position="37"/>
        <end position="63"/>
    </location>
</feature>
<evidence type="ECO:0000313" key="3">
    <source>
        <dbReference type="Proteomes" id="UP000763447"/>
    </source>
</evidence>
<evidence type="ECO:0000256" key="1">
    <source>
        <dbReference type="SAM" id="MobiDB-lite"/>
    </source>
</evidence>